<gene>
    <name evidence="2" type="ORF">MKY91_14175</name>
</gene>
<accession>A0ABU9VKR0</accession>
<organism evidence="2 3">
    <name type="scientific">Alkalicoccobacillus gibsonii</name>
    <dbReference type="NCBI Taxonomy" id="79881"/>
    <lineage>
        <taxon>Bacteria</taxon>
        <taxon>Bacillati</taxon>
        <taxon>Bacillota</taxon>
        <taxon>Bacilli</taxon>
        <taxon>Bacillales</taxon>
        <taxon>Bacillaceae</taxon>
        <taxon>Alkalicoccobacillus</taxon>
    </lineage>
</organism>
<evidence type="ECO:0000313" key="3">
    <source>
        <dbReference type="Proteomes" id="UP001418796"/>
    </source>
</evidence>
<protein>
    <recommendedName>
        <fullName evidence="4">DUF1129 domain-containing protein</fullName>
    </recommendedName>
</protein>
<evidence type="ECO:0000313" key="2">
    <source>
        <dbReference type="EMBL" id="MEN0644295.1"/>
    </source>
</evidence>
<feature type="transmembrane region" description="Helical" evidence="1">
    <location>
        <begin position="78"/>
        <end position="100"/>
    </location>
</feature>
<keyword evidence="3" id="KW-1185">Reference proteome</keyword>
<feature type="transmembrane region" description="Helical" evidence="1">
    <location>
        <begin position="178"/>
        <end position="199"/>
    </location>
</feature>
<evidence type="ECO:0008006" key="4">
    <source>
        <dbReference type="Google" id="ProtNLM"/>
    </source>
</evidence>
<feature type="transmembrane region" description="Helical" evidence="1">
    <location>
        <begin position="120"/>
        <end position="139"/>
    </location>
</feature>
<proteinExistence type="predicted"/>
<sequence>MEDGQNKEHMQDASLLHNMKEYLQSKGLSAKTCDQLLLTFKEQLALDKDENKIHGEYDSPMDLERQMVMLQRMTWRHILLSMVGKGFLIVSVFFLLQAAVHFMSMASYGNSGATLTHASVVPLLIFAVFGYGGLAILTYITIYRPSIGRPLLWTIVGWVSVALGTGLCMASMSLWDDILMFPITTTSSLILAIGCYAMYRWTALPSKKLQRNRAVEYN</sequence>
<dbReference type="RefSeq" id="WP_343131023.1">
    <property type="nucleotide sequence ID" value="NZ_JBCITK010000001.1"/>
</dbReference>
<keyword evidence="1" id="KW-0472">Membrane</keyword>
<comment type="caution">
    <text evidence="2">The sequence shown here is derived from an EMBL/GenBank/DDBJ whole genome shotgun (WGS) entry which is preliminary data.</text>
</comment>
<dbReference type="Proteomes" id="UP001418796">
    <property type="component" value="Unassembled WGS sequence"/>
</dbReference>
<evidence type="ECO:0000256" key="1">
    <source>
        <dbReference type="SAM" id="Phobius"/>
    </source>
</evidence>
<keyword evidence="1" id="KW-1133">Transmembrane helix</keyword>
<dbReference type="EMBL" id="JBCITK010000001">
    <property type="protein sequence ID" value="MEN0644295.1"/>
    <property type="molecule type" value="Genomic_DNA"/>
</dbReference>
<keyword evidence="1" id="KW-0812">Transmembrane</keyword>
<reference evidence="2 3" key="1">
    <citation type="submission" date="2024-03" db="EMBL/GenBank/DDBJ databases">
        <title>Bacilli Hybrid Assemblies.</title>
        <authorList>
            <person name="Kovac J."/>
        </authorList>
    </citation>
    <scope>NUCLEOTIDE SEQUENCE [LARGE SCALE GENOMIC DNA]</scope>
    <source>
        <strain evidence="2 3">FSL R7-0666</strain>
    </source>
</reference>
<name>A0ABU9VKR0_9BACI</name>
<feature type="transmembrane region" description="Helical" evidence="1">
    <location>
        <begin position="151"/>
        <end position="172"/>
    </location>
</feature>